<dbReference type="SMART" id="SM00052">
    <property type="entry name" value="EAL"/>
    <property type="match status" value="1"/>
</dbReference>
<feature type="transmembrane region" description="Helical" evidence="1">
    <location>
        <begin position="113"/>
        <end position="133"/>
    </location>
</feature>
<feature type="transmembrane region" description="Helical" evidence="1">
    <location>
        <begin position="215"/>
        <end position="235"/>
    </location>
</feature>
<proteinExistence type="predicted"/>
<feature type="transmembrane region" description="Helical" evidence="1">
    <location>
        <begin position="83"/>
        <end position="101"/>
    </location>
</feature>
<accession>A0A0S3PNS8</accession>
<feature type="transmembrane region" description="Helical" evidence="1">
    <location>
        <begin position="12"/>
        <end position="34"/>
    </location>
</feature>
<dbReference type="PROSITE" id="PS50887">
    <property type="entry name" value="GGDEF"/>
    <property type="match status" value="1"/>
</dbReference>
<dbReference type="SMART" id="SM00267">
    <property type="entry name" value="GGDEF"/>
    <property type="match status" value="1"/>
</dbReference>
<dbReference type="EMBL" id="AP014946">
    <property type="protein sequence ID" value="BAT57579.1"/>
    <property type="molecule type" value="Genomic_DNA"/>
</dbReference>
<dbReference type="PROSITE" id="PS50883">
    <property type="entry name" value="EAL"/>
    <property type="match status" value="1"/>
</dbReference>
<evidence type="ECO:0000259" key="3">
    <source>
        <dbReference type="PROSITE" id="PS50887"/>
    </source>
</evidence>
<feature type="domain" description="GGDEF" evidence="3">
    <location>
        <begin position="281"/>
        <end position="413"/>
    </location>
</feature>
<feature type="transmembrane region" description="Helical" evidence="1">
    <location>
        <begin position="46"/>
        <end position="71"/>
    </location>
</feature>
<name>A0A0S3PNS8_9BRAD</name>
<feature type="domain" description="MHYT" evidence="4">
    <location>
        <begin position="11"/>
        <end position="198"/>
    </location>
</feature>
<dbReference type="Gene3D" id="3.30.70.270">
    <property type="match status" value="1"/>
</dbReference>
<dbReference type="InterPro" id="IPR029787">
    <property type="entry name" value="Nucleotide_cyclase"/>
</dbReference>
<dbReference type="InterPro" id="IPR035919">
    <property type="entry name" value="EAL_sf"/>
</dbReference>
<dbReference type="PANTHER" id="PTHR44757:SF2">
    <property type="entry name" value="BIOFILM ARCHITECTURE MAINTENANCE PROTEIN MBAA"/>
    <property type="match status" value="1"/>
</dbReference>
<dbReference type="GO" id="GO:0071111">
    <property type="term" value="F:cyclic-guanylate-specific phosphodiesterase activity"/>
    <property type="evidence" value="ECO:0007669"/>
    <property type="project" value="UniProtKB-EC"/>
</dbReference>
<evidence type="ECO:0000313" key="6">
    <source>
        <dbReference type="Proteomes" id="UP000236884"/>
    </source>
</evidence>
<feature type="transmembrane region" description="Helical" evidence="1">
    <location>
        <begin position="177"/>
        <end position="195"/>
    </location>
</feature>
<dbReference type="InterPro" id="IPR052155">
    <property type="entry name" value="Biofilm_reg_signaling"/>
</dbReference>
<dbReference type="PANTHER" id="PTHR44757">
    <property type="entry name" value="DIGUANYLATE CYCLASE DGCP"/>
    <property type="match status" value="1"/>
</dbReference>
<dbReference type="InterPro" id="IPR043128">
    <property type="entry name" value="Rev_trsase/Diguanyl_cyclase"/>
</dbReference>
<keyword evidence="1" id="KW-1133">Transmembrane helix</keyword>
<evidence type="ECO:0000259" key="4">
    <source>
        <dbReference type="PROSITE" id="PS50924"/>
    </source>
</evidence>
<dbReference type="InterPro" id="IPR005330">
    <property type="entry name" value="MHYT_dom"/>
</dbReference>
<dbReference type="SUPFAM" id="SSF141868">
    <property type="entry name" value="EAL domain-like"/>
    <property type="match status" value="1"/>
</dbReference>
<gene>
    <name evidence="5" type="primary">gmr_1</name>
    <name evidence="5" type="ORF">GJW-30_1_00085</name>
</gene>
<dbReference type="InterPro" id="IPR001633">
    <property type="entry name" value="EAL_dom"/>
</dbReference>
<evidence type="ECO:0000313" key="5">
    <source>
        <dbReference type="EMBL" id="BAT57579.1"/>
    </source>
</evidence>
<protein>
    <submittedName>
        <fullName evidence="5">Cyclic di-GMP phosphodiesterase Gmr</fullName>
        <ecNumber evidence="5">3.1.4.52</ecNumber>
    </submittedName>
</protein>
<dbReference type="NCBIfam" id="TIGR00254">
    <property type="entry name" value="GGDEF"/>
    <property type="match status" value="1"/>
</dbReference>
<dbReference type="InterPro" id="IPR000160">
    <property type="entry name" value="GGDEF_dom"/>
</dbReference>
<dbReference type="EC" id="3.1.4.52" evidence="5"/>
<evidence type="ECO:0000256" key="1">
    <source>
        <dbReference type="PROSITE-ProRule" id="PRU00244"/>
    </source>
</evidence>
<dbReference type="Proteomes" id="UP000236884">
    <property type="component" value="Chromosome"/>
</dbReference>
<dbReference type="AlphaFoldDB" id="A0A0S3PNS8"/>
<reference evidence="5 6" key="1">
    <citation type="submission" date="2015-08" db="EMBL/GenBank/DDBJ databases">
        <title>Investigation of the bacterial diversity of lava forest soil.</title>
        <authorList>
            <person name="Lee J.S."/>
        </authorList>
    </citation>
    <scope>NUCLEOTIDE SEQUENCE [LARGE SCALE GENOMIC DNA]</scope>
    <source>
        <strain evidence="5 6">GJW-30</strain>
    </source>
</reference>
<evidence type="ECO:0000259" key="2">
    <source>
        <dbReference type="PROSITE" id="PS50883"/>
    </source>
</evidence>
<dbReference type="Pfam" id="PF00990">
    <property type="entry name" value="GGDEF"/>
    <property type="match status" value="1"/>
</dbReference>
<dbReference type="CDD" id="cd01948">
    <property type="entry name" value="EAL"/>
    <property type="match status" value="1"/>
</dbReference>
<keyword evidence="5" id="KW-0378">Hydrolase</keyword>
<dbReference type="Gene3D" id="3.20.20.450">
    <property type="entry name" value="EAL domain"/>
    <property type="match status" value="1"/>
</dbReference>
<dbReference type="CDD" id="cd01949">
    <property type="entry name" value="GGDEF"/>
    <property type="match status" value="1"/>
</dbReference>
<dbReference type="KEGG" id="vgo:GJW-30_1_00085"/>
<keyword evidence="6" id="KW-1185">Reference proteome</keyword>
<keyword evidence="1" id="KW-0812">Transmembrane</keyword>
<feature type="transmembrane region" description="Helical" evidence="1">
    <location>
        <begin position="145"/>
        <end position="165"/>
    </location>
</feature>
<dbReference type="Pfam" id="PF00563">
    <property type="entry name" value="EAL"/>
    <property type="match status" value="1"/>
</dbReference>
<dbReference type="GO" id="GO:0016020">
    <property type="term" value="C:membrane"/>
    <property type="evidence" value="ECO:0007669"/>
    <property type="project" value="UniProtKB-UniRule"/>
</dbReference>
<dbReference type="Pfam" id="PF03707">
    <property type="entry name" value="MHYT"/>
    <property type="match status" value="2"/>
</dbReference>
<feature type="domain" description="EAL" evidence="2">
    <location>
        <begin position="422"/>
        <end position="670"/>
    </location>
</feature>
<sequence length="675" mass="72757">MRIISCVVYEHNLWLVALAAAVCIFGSWISFGLFERACEREGAQQYGWSFLTAIAAGASVWCMHFIAMLSYEIAVPAHFDPTLTMVSLFVAVVGCSLGFGVGAVKRSQFAPELCGAVVGLSIAIMHYTGMIAYRVSGIIEWNFTYIAASVIYVIAASSVALSVAVRVRSKLSQPLAIALFVMAIVGLHFVGMTALEITPLTSDGAVNERSVGAMAVAIAGVGFLVLGTGAASYLIDERTSGETVRRLRRLALFDTLTSLPNRAHFSECLAAELAKAAARDGKLAVIVVDLNNFKELNDLRGHLAGDKLLAEIGARLSTLVDVGKFIARVGGDEFAAVQRFETVGEINGFARLIDSALSAPFYLDGFETRPSAAIGISLYPSDGIEAPTLVSNADFAMYRAKNQSDSRICFYKKEMDEASRERVALRGDLKRAIESKQFVLNYQVQACVNSGEMTGAEALIRWHHHERGLILPDSFIPLAEETGLIIEIGDWVLRTSCKAAAASGVKVAVNVSAVQLTRANFAHRVHAILVESGLSPSLLELEITETALIADKTGALHALRSLRALGVGIAIDDFGAGYSSIETLRTFPFSKIKLDRAFTRDLEHDHQAIAILRAVVALGKGLNITVLAEGIETRSQLDIIRREGCDEAQGFLFGRPVATICSEYTIAKRELQTAV</sequence>
<dbReference type="SUPFAM" id="SSF55073">
    <property type="entry name" value="Nucleotide cyclase"/>
    <property type="match status" value="1"/>
</dbReference>
<keyword evidence="1" id="KW-0472">Membrane</keyword>
<organism evidence="5 6">
    <name type="scientific">Variibacter gotjawalensis</name>
    <dbReference type="NCBI Taxonomy" id="1333996"/>
    <lineage>
        <taxon>Bacteria</taxon>
        <taxon>Pseudomonadati</taxon>
        <taxon>Pseudomonadota</taxon>
        <taxon>Alphaproteobacteria</taxon>
        <taxon>Hyphomicrobiales</taxon>
        <taxon>Nitrobacteraceae</taxon>
        <taxon>Variibacter</taxon>
    </lineage>
</organism>
<dbReference type="PROSITE" id="PS50924">
    <property type="entry name" value="MHYT"/>
    <property type="match status" value="1"/>
</dbReference>